<sequence length="355" mass="41259">MATRIGIATRDFPPNIKRQFSALKNFLKNKKLSIDIISPYKISSLRNLDIKDTKKERDRLIKKRKHKINLLKNCLTYVNKFRPNALMNFSASATKQILFTKWISGYSHLIARYSGEFLKNRKWEKSIPRKIKHKLTWKSIALSTLKSAEKIVCLGPVGKAKLKARGFNPSQIEIIPPFIDIEKFHPIENKLKYRKKVNLPQTKKIILFVGRLSKEKGAHILEKIIRKVENEWNDILFCLIGQGKYRRKLEKYENVMTRGLVDFRKIDNYYKTADLLILTSLTEGLPNVVLESLACRLPVVATNVGEIPWLVSNICSTPQEFTRFILSGEWKVDELPPLFEPKNIAQQYIKLFKSF</sequence>
<reference evidence="2 3" key="1">
    <citation type="journal article" date="2016" name="Sci. Rep.">
        <title>Metabolic traits of an uncultured archaeal lineage -MSBL1- from brine pools of the Red Sea.</title>
        <authorList>
            <person name="Mwirichia R."/>
            <person name="Alam I."/>
            <person name="Rashid M."/>
            <person name="Vinu M."/>
            <person name="Ba-Alawi W."/>
            <person name="Anthony Kamau A."/>
            <person name="Kamanda Ngugi D."/>
            <person name="Goker M."/>
            <person name="Klenk H.P."/>
            <person name="Bajic V."/>
            <person name="Stingl U."/>
        </authorList>
    </citation>
    <scope>NUCLEOTIDE SEQUENCE [LARGE SCALE GENOMIC DNA]</scope>
    <source>
        <strain evidence="2">SCGC-AAA382K21</strain>
    </source>
</reference>
<protein>
    <recommendedName>
        <fullName evidence="1">Glycosyl transferase family 1 domain-containing protein</fullName>
    </recommendedName>
</protein>
<comment type="caution">
    <text evidence="2">The sequence shown here is derived from an EMBL/GenBank/DDBJ whole genome shotgun (WGS) entry which is preliminary data.</text>
</comment>
<dbReference type="PANTHER" id="PTHR45947">
    <property type="entry name" value="SULFOQUINOVOSYL TRANSFERASE SQD2"/>
    <property type="match status" value="1"/>
</dbReference>
<keyword evidence="3" id="KW-1185">Reference proteome</keyword>
<dbReference type="AlphaFoldDB" id="A0A133VLD1"/>
<dbReference type="InterPro" id="IPR001296">
    <property type="entry name" value="Glyco_trans_1"/>
</dbReference>
<evidence type="ECO:0000259" key="1">
    <source>
        <dbReference type="Pfam" id="PF00534"/>
    </source>
</evidence>
<name>A0A133VLD1_9EURY</name>
<dbReference type="SUPFAM" id="SSF53756">
    <property type="entry name" value="UDP-Glycosyltransferase/glycogen phosphorylase"/>
    <property type="match status" value="1"/>
</dbReference>
<dbReference type="EMBL" id="LHYH01000007">
    <property type="protein sequence ID" value="KXB07258.1"/>
    <property type="molecule type" value="Genomic_DNA"/>
</dbReference>
<dbReference type="Pfam" id="PF00534">
    <property type="entry name" value="Glycos_transf_1"/>
    <property type="match status" value="1"/>
</dbReference>
<evidence type="ECO:0000313" key="3">
    <source>
        <dbReference type="Proteomes" id="UP000070504"/>
    </source>
</evidence>
<dbReference type="InterPro" id="IPR050194">
    <property type="entry name" value="Glycosyltransferase_grp1"/>
</dbReference>
<dbReference type="GO" id="GO:0016757">
    <property type="term" value="F:glycosyltransferase activity"/>
    <property type="evidence" value="ECO:0007669"/>
    <property type="project" value="InterPro"/>
</dbReference>
<accession>A0A133VLD1</accession>
<gene>
    <name evidence="2" type="ORF">AKJ54_00465</name>
</gene>
<proteinExistence type="predicted"/>
<dbReference type="Gene3D" id="3.40.50.2000">
    <property type="entry name" value="Glycogen Phosphorylase B"/>
    <property type="match status" value="2"/>
</dbReference>
<feature type="domain" description="Glycosyl transferase family 1" evidence="1">
    <location>
        <begin position="191"/>
        <end position="311"/>
    </location>
</feature>
<dbReference type="CDD" id="cd03801">
    <property type="entry name" value="GT4_PimA-like"/>
    <property type="match status" value="1"/>
</dbReference>
<dbReference type="Proteomes" id="UP000070504">
    <property type="component" value="Unassembled WGS sequence"/>
</dbReference>
<organism evidence="2 3">
    <name type="scientific">candidate division MSBL1 archaeon SCGC-AAA382K21</name>
    <dbReference type="NCBI Taxonomy" id="1698283"/>
    <lineage>
        <taxon>Archaea</taxon>
        <taxon>Methanobacteriati</taxon>
        <taxon>Methanobacteriota</taxon>
        <taxon>candidate division MSBL1</taxon>
    </lineage>
</organism>
<evidence type="ECO:0000313" key="2">
    <source>
        <dbReference type="EMBL" id="KXB07258.1"/>
    </source>
</evidence>
<dbReference type="PANTHER" id="PTHR45947:SF15">
    <property type="entry name" value="TEICHURONIC ACID BIOSYNTHESIS GLYCOSYLTRANSFERASE TUAC-RELATED"/>
    <property type="match status" value="1"/>
</dbReference>